<organism evidence="2 3">
    <name type="scientific">Eiseniibacteriota bacterium</name>
    <dbReference type="NCBI Taxonomy" id="2212470"/>
    <lineage>
        <taxon>Bacteria</taxon>
        <taxon>Candidatus Eiseniibacteriota</taxon>
    </lineage>
</organism>
<name>A0A956RSB3_UNCEI</name>
<dbReference type="Pfam" id="PF13424">
    <property type="entry name" value="TPR_12"/>
    <property type="match status" value="1"/>
</dbReference>
<sequence>FERSGDDASLARTLGLLAGLVHREGDVARAQDLDERALAIYRRIGDLSRVAGTLNRLGHYAVHREELARARTIYQECLDVARRLDLPHAIAATLANLGTVEASQGEDERAIALFEEAISVGRETGHRRNIAIALAGVSQPYLRLRRLVRAREALLECLDHVLELELRGVGVYALEVTAQLAMEIDRTRESLQLLGAADAIREALPLPRTPAANRSLAVVVASRPGTMASSAAEELRRSGRSLTLAESAALARRVLDALSDESV</sequence>
<evidence type="ECO:0000313" key="3">
    <source>
        <dbReference type="Proteomes" id="UP000697710"/>
    </source>
</evidence>
<dbReference type="Gene3D" id="1.25.40.10">
    <property type="entry name" value="Tetratricopeptide repeat domain"/>
    <property type="match status" value="1"/>
</dbReference>
<keyword evidence="1" id="KW-0802">TPR repeat</keyword>
<gene>
    <name evidence="2" type="ORF">KC729_17840</name>
</gene>
<evidence type="ECO:0000313" key="2">
    <source>
        <dbReference type="EMBL" id="MCA9729554.1"/>
    </source>
</evidence>
<reference evidence="2" key="2">
    <citation type="journal article" date="2021" name="Microbiome">
        <title>Successional dynamics and alternative stable states in a saline activated sludge microbial community over 9 years.</title>
        <authorList>
            <person name="Wang Y."/>
            <person name="Ye J."/>
            <person name="Ju F."/>
            <person name="Liu L."/>
            <person name="Boyd J.A."/>
            <person name="Deng Y."/>
            <person name="Parks D.H."/>
            <person name="Jiang X."/>
            <person name="Yin X."/>
            <person name="Woodcroft B.J."/>
            <person name="Tyson G.W."/>
            <person name="Hugenholtz P."/>
            <person name="Polz M.F."/>
            <person name="Zhang T."/>
        </authorList>
    </citation>
    <scope>NUCLEOTIDE SEQUENCE</scope>
    <source>
        <strain evidence="2">HKST-UBA01</strain>
    </source>
</reference>
<feature type="repeat" description="TPR" evidence="1">
    <location>
        <begin position="91"/>
        <end position="124"/>
    </location>
</feature>
<feature type="non-terminal residue" evidence="2">
    <location>
        <position position="1"/>
    </location>
</feature>
<comment type="caution">
    <text evidence="2">The sequence shown here is derived from an EMBL/GenBank/DDBJ whole genome shotgun (WGS) entry which is preliminary data.</text>
</comment>
<dbReference type="InterPro" id="IPR019734">
    <property type="entry name" value="TPR_rpt"/>
</dbReference>
<dbReference type="InterPro" id="IPR011990">
    <property type="entry name" value="TPR-like_helical_dom_sf"/>
</dbReference>
<dbReference type="SMART" id="SM00028">
    <property type="entry name" value="TPR"/>
    <property type="match status" value="2"/>
</dbReference>
<evidence type="ECO:0000256" key="1">
    <source>
        <dbReference type="PROSITE-ProRule" id="PRU00339"/>
    </source>
</evidence>
<accession>A0A956RSB3</accession>
<dbReference type="EMBL" id="JAGQHR010000743">
    <property type="protein sequence ID" value="MCA9729554.1"/>
    <property type="molecule type" value="Genomic_DNA"/>
</dbReference>
<dbReference type="AlphaFoldDB" id="A0A956RSB3"/>
<dbReference type="Proteomes" id="UP000697710">
    <property type="component" value="Unassembled WGS sequence"/>
</dbReference>
<protein>
    <submittedName>
        <fullName evidence="2">Tetratricopeptide repeat protein</fullName>
    </submittedName>
</protein>
<proteinExistence type="predicted"/>
<dbReference type="SUPFAM" id="SSF48452">
    <property type="entry name" value="TPR-like"/>
    <property type="match status" value="1"/>
</dbReference>
<reference evidence="2" key="1">
    <citation type="submission" date="2020-04" db="EMBL/GenBank/DDBJ databases">
        <authorList>
            <person name="Zhang T."/>
        </authorList>
    </citation>
    <scope>NUCLEOTIDE SEQUENCE</scope>
    <source>
        <strain evidence="2">HKST-UBA01</strain>
    </source>
</reference>
<dbReference type="PROSITE" id="PS50005">
    <property type="entry name" value="TPR"/>
    <property type="match status" value="1"/>
</dbReference>
<dbReference type="PANTHER" id="PTHR10098">
    <property type="entry name" value="RAPSYN-RELATED"/>
    <property type="match status" value="1"/>
</dbReference>